<keyword evidence="2" id="KW-1185">Reference proteome</keyword>
<dbReference type="EMBL" id="CP137573">
    <property type="protein sequence ID" value="WOX25041.1"/>
    <property type="molecule type" value="Genomic_DNA"/>
</dbReference>
<dbReference type="Proteomes" id="UP001301731">
    <property type="component" value="Chromosome"/>
</dbReference>
<evidence type="ECO:0000313" key="1">
    <source>
        <dbReference type="EMBL" id="WOX25041.1"/>
    </source>
</evidence>
<evidence type="ECO:0000313" key="2">
    <source>
        <dbReference type="Proteomes" id="UP001301731"/>
    </source>
</evidence>
<accession>A0ABZ0M0S3</accession>
<dbReference type="RefSeq" id="WP_318107485.1">
    <property type="nucleotide sequence ID" value="NZ_CP137573.1"/>
</dbReference>
<name>A0ABZ0M0S3_9ACTN</name>
<sequence>MNLWAALPSDVRAEVDRCIARRRRVQAIHVVRTSAEGAGTSIRDGVDLVAWRMDVLAGRLEPRPARDLETLTGRAERPAGAPPVALHLEWDGDTSGRTLVLTLVRARPDGDALPTVLAVWREDDGAEPLATAAALADRLGVPLHGPGGDGPAGWAG</sequence>
<organism evidence="1 2">
    <name type="scientific">Streptomyces solicathayae</name>
    <dbReference type="NCBI Taxonomy" id="3081768"/>
    <lineage>
        <taxon>Bacteria</taxon>
        <taxon>Bacillati</taxon>
        <taxon>Actinomycetota</taxon>
        <taxon>Actinomycetes</taxon>
        <taxon>Kitasatosporales</taxon>
        <taxon>Streptomycetaceae</taxon>
        <taxon>Streptomyces</taxon>
    </lineage>
</organism>
<proteinExistence type="predicted"/>
<reference evidence="1 2" key="1">
    <citation type="submission" date="2023-10" db="EMBL/GenBank/DDBJ databases">
        <title>The genome sequence of Streptomyces sp. HUAS YS2.</title>
        <authorList>
            <person name="Mo P."/>
        </authorList>
    </citation>
    <scope>NUCLEOTIDE SEQUENCE [LARGE SCALE GENOMIC DNA]</scope>
    <source>
        <strain evidence="1 2">HUAS YS2</strain>
    </source>
</reference>
<protein>
    <submittedName>
        <fullName evidence="1">Uncharacterized protein</fullName>
    </submittedName>
</protein>
<gene>
    <name evidence="1" type="ORF">R2D22_28100</name>
</gene>